<dbReference type="Proteomes" id="UP000224634">
    <property type="component" value="Unassembled WGS sequence"/>
</dbReference>
<feature type="domain" description="Hexokinase N-terminal" evidence="8">
    <location>
        <begin position="21"/>
        <end position="247"/>
    </location>
</feature>
<dbReference type="GO" id="GO:0005739">
    <property type="term" value="C:mitochondrion"/>
    <property type="evidence" value="ECO:0007669"/>
    <property type="project" value="TreeGrafter"/>
</dbReference>
<keyword evidence="4 6" id="KW-0418">Kinase</keyword>
<dbReference type="OrthoDB" id="419537at2759"/>
<dbReference type="UniPathway" id="UPA00109">
    <property type="reaction ID" value="UER00180"/>
</dbReference>
<dbReference type="EC" id="2.7.1.-" evidence="6"/>
<dbReference type="AlphaFoldDB" id="A0A2B7Z2G6"/>
<dbReference type="GO" id="GO:0005524">
    <property type="term" value="F:ATP binding"/>
    <property type="evidence" value="ECO:0007669"/>
    <property type="project" value="UniProtKB-UniRule"/>
</dbReference>
<dbReference type="STRING" id="1447883.A0A2B7Z2G6"/>
<comment type="caution">
    <text evidence="10">The sequence shown here is derived from an EMBL/GenBank/DDBJ whole genome shotgun (WGS) entry which is preliminary data.</text>
</comment>
<dbReference type="Pfam" id="PF03727">
    <property type="entry name" value="Hexokinase_2"/>
    <property type="match status" value="1"/>
</dbReference>
<keyword evidence="2 6" id="KW-0808">Transferase</keyword>
<dbReference type="GO" id="GO:0005536">
    <property type="term" value="F:D-glucose binding"/>
    <property type="evidence" value="ECO:0007669"/>
    <property type="project" value="InterPro"/>
</dbReference>
<evidence type="ECO:0000256" key="4">
    <source>
        <dbReference type="ARBA" id="ARBA00022777"/>
    </source>
</evidence>
<dbReference type="InterPro" id="IPR001312">
    <property type="entry name" value="Hexokinase"/>
</dbReference>
<dbReference type="GO" id="GO:0008865">
    <property type="term" value="F:fructokinase activity"/>
    <property type="evidence" value="ECO:0007669"/>
    <property type="project" value="TreeGrafter"/>
</dbReference>
<keyword evidence="11" id="KW-1185">Reference proteome</keyword>
<dbReference type="GO" id="GO:0004340">
    <property type="term" value="F:glucokinase activity"/>
    <property type="evidence" value="ECO:0007669"/>
    <property type="project" value="TreeGrafter"/>
</dbReference>
<proteinExistence type="inferred from homology"/>
<sequence length="582" mass="63760">MKEPVSLRGIRRKKDEADEKLQSFLQPLRLDDETLYNLAYLSSTIYKDHAINSLQQFFPTPITHLPTGRETGTYLAVYMGPSYLRVAFIELLGGDSETHHNAERQPVKRVLEKAFFIERHLKRDHAEDLFAWIGDCIAEVVRDRLDSDIEAKKDIPSALEIGVSFCFPIKQNSPEEAILMPTGKGFAINSDLNLRQALLDGYERHTRRSSEDAGPSATKRQKRYALPKLKISVMINDTVATLASLAYSVHSLPNSRVVMGLIVGSGCNATVPMRLTDLHQSKTRHLYKHNPHAVEALVSTEWTLSDLTPPLKQGNIVTQWDMALDANCDRPGFQPLEYVTGGRYIGELVRVITYDYMTRILEISPHSLPEKLANEDGIATEFLSHVVAPSRPVEDFVADLSQRLPPPASSNWTWTAATAGILRSVASAVQSRSASLVASAAVGLLACTGEIQLANRPQTGGSPLPSSQRRRGGGEVATSHANWLSGPEELVIAFSGGVIQHYPGYKETVQRYVDRLIMRGGPQEGGKSIFLREASDGGIVGVGVLAGTVSGRIKGIIGSGLEFREKEVKFSQPLSASATVVA</sequence>
<accession>A0A2B7Z2G6</accession>
<dbReference type="GO" id="GO:0006096">
    <property type="term" value="P:glycolytic process"/>
    <property type="evidence" value="ECO:0007669"/>
    <property type="project" value="UniProtKB-UniPathway"/>
</dbReference>
<evidence type="ECO:0000256" key="1">
    <source>
        <dbReference type="ARBA" id="ARBA00009225"/>
    </source>
</evidence>
<dbReference type="InterPro" id="IPR022673">
    <property type="entry name" value="Hexokinase_C"/>
</dbReference>
<dbReference type="EMBL" id="PDNA01000007">
    <property type="protein sequence ID" value="PGH27413.1"/>
    <property type="molecule type" value="Genomic_DNA"/>
</dbReference>
<dbReference type="PRINTS" id="PR00475">
    <property type="entry name" value="HEXOKINASE"/>
</dbReference>
<name>A0A2B7Z2G6_POLH7</name>
<feature type="domain" description="Hexokinase C-terminal" evidence="9">
    <location>
        <begin position="259"/>
        <end position="546"/>
    </location>
</feature>
<dbReference type="SUPFAM" id="SSF53067">
    <property type="entry name" value="Actin-like ATPase domain"/>
    <property type="match status" value="2"/>
</dbReference>
<dbReference type="Pfam" id="PF00349">
    <property type="entry name" value="Hexokinase_1"/>
    <property type="match status" value="1"/>
</dbReference>
<dbReference type="CDD" id="cd24000">
    <property type="entry name" value="ASKHA_NBD_HK"/>
    <property type="match status" value="1"/>
</dbReference>
<feature type="region of interest" description="Disordered" evidence="7">
    <location>
        <begin position="455"/>
        <end position="479"/>
    </location>
</feature>
<keyword evidence="6" id="KW-0324">Glycolysis</keyword>
<evidence type="ECO:0000259" key="8">
    <source>
        <dbReference type="Pfam" id="PF00349"/>
    </source>
</evidence>
<dbReference type="GO" id="GO:0001678">
    <property type="term" value="P:intracellular glucose homeostasis"/>
    <property type="evidence" value="ECO:0007669"/>
    <property type="project" value="InterPro"/>
</dbReference>
<dbReference type="GO" id="GO:0006006">
    <property type="term" value="P:glucose metabolic process"/>
    <property type="evidence" value="ECO:0007669"/>
    <property type="project" value="TreeGrafter"/>
</dbReference>
<evidence type="ECO:0000256" key="5">
    <source>
        <dbReference type="ARBA" id="ARBA00022840"/>
    </source>
</evidence>
<gene>
    <name evidence="10" type="ORF">AJ80_00891</name>
</gene>
<keyword evidence="5 6" id="KW-0067">ATP-binding</keyword>
<dbReference type="PROSITE" id="PS51748">
    <property type="entry name" value="HEXOKINASE_2"/>
    <property type="match status" value="1"/>
</dbReference>
<organism evidence="10 11">
    <name type="scientific">Polytolypa hystricis (strain UAMH7299)</name>
    <dbReference type="NCBI Taxonomy" id="1447883"/>
    <lineage>
        <taxon>Eukaryota</taxon>
        <taxon>Fungi</taxon>
        <taxon>Dikarya</taxon>
        <taxon>Ascomycota</taxon>
        <taxon>Pezizomycotina</taxon>
        <taxon>Eurotiomycetes</taxon>
        <taxon>Eurotiomycetidae</taxon>
        <taxon>Onygenales</taxon>
        <taxon>Onygenales incertae sedis</taxon>
        <taxon>Polytolypa</taxon>
    </lineage>
</organism>
<dbReference type="InterPro" id="IPR022672">
    <property type="entry name" value="Hexokinase_N"/>
</dbReference>
<dbReference type="GO" id="GO:0006013">
    <property type="term" value="P:mannose metabolic process"/>
    <property type="evidence" value="ECO:0007669"/>
    <property type="project" value="TreeGrafter"/>
</dbReference>
<feature type="compositionally biased region" description="Polar residues" evidence="7">
    <location>
        <begin position="455"/>
        <end position="467"/>
    </location>
</feature>
<evidence type="ECO:0000313" key="11">
    <source>
        <dbReference type="Proteomes" id="UP000224634"/>
    </source>
</evidence>
<evidence type="ECO:0000313" key="10">
    <source>
        <dbReference type="EMBL" id="PGH27413.1"/>
    </source>
</evidence>
<keyword evidence="3 6" id="KW-0547">Nucleotide-binding</keyword>
<dbReference type="Gene3D" id="3.40.367.20">
    <property type="match status" value="1"/>
</dbReference>
<dbReference type="PANTHER" id="PTHR19443:SF29">
    <property type="entry name" value="PHOSPHOTRANSFERASE"/>
    <property type="match status" value="1"/>
</dbReference>
<evidence type="ECO:0000256" key="2">
    <source>
        <dbReference type="ARBA" id="ARBA00022679"/>
    </source>
</evidence>
<dbReference type="PANTHER" id="PTHR19443">
    <property type="entry name" value="HEXOKINASE"/>
    <property type="match status" value="1"/>
</dbReference>
<protein>
    <recommendedName>
        <fullName evidence="6">Phosphotransferase</fullName>
        <ecNumber evidence="6">2.7.1.-</ecNumber>
    </recommendedName>
</protein>
<reference evidence="10 11" key="1">
    <citation type="submission" date="2017-10" db="EMBL/GenBank/DDBJ databases">
        <title>Comparative genomics in systemic dimorphic fungi from Ajellomycetaceae.</title>
        <authorList>
            <person name="Munoz J.F."/>
            <person name="Mcewen J.G."/>
            <person name="Clay O.K."/>
            <person name="Cuomo C.A."/>
        </authorList>
    </citation>
    <scope>NUCLEOTIDE SEQUENCE [LARGE SCALE GENOMIC DNA]</scope>
    <source>
        <strain evidence="10 11">UAMH7299</strain>
    </source>
</reference>
<evidence type="ECO:0000256" key="7">
    <source>
        <dbReference type="SAM" id="MobiDB-lite"/>
    </source>
</evidence>
<comment type="similarity">
    <text evidence="1 6">Belongs to the hexokinase family.</text>
</comment>
<dbReference type="Gene3D" id="3.30.420.40">
    <property type="match status" value="1"/>
</dbReference>
<evidence type="ECO:0000259" key="9">
    <source>
        <dbReference type="Pfam" id="PF03727"/>
    </source>
</evidence>
<evidence type="ECO:0000256" key="3">
    <source>
        <dbReference type="ARBA" id="ARBA00022741"/>
    </source>
</evidence>
<dbReference type="InterPro" id="IPR043129">
    <property type="entry name" value="ATPase_NBD"/>
</dbReference>
<dbReference type="GO" id="GO:0005829">
    <property type="term" value="C:cytosol"/>
    <property type="evidence" value="ECO:0007669"/>
    <property type="project" value="TreeGrafter"/>
</dbReference>
<dbReference type="GO" id="GO:0019158">
    <property type="term" value="F:mannokinase activity"/>
    <property type="evidence" value="ECO:0007669"/>
    <property type="project" value="TreeGrafter"/>
</dbReference>
<evidence type="ECO:0000256" key="6">
    <source>
        <dbReference type="RuleBase" id="RU362007"/>
    </source>
</evidence>